<protein>
    <submittedName>
        <fullName evidence="1">Sarcosine oxidase subunit gamma</fullName>
    </submittedName>
</protein>
<evidence type="ECO:0000313" key="1">
    <source>
        <dbReference type="EMBL" id="NVO54195.1"/>
    </source>
</evidence>
<proteinExistence type="predicted"/>
<name>A0ABX2PJA2_9RHOB</name>
<dbReference type="SUPFAM" id="SSF103025">
    <property type="entry name" value="Folate-binding domain"/>
    <property type="match status" value="1"/>
</dbReference>
<gene>
    <name evidence="1" type="ORF">HW561_00115</name>
</gene>
<organism evidence="1 2">
    <name type="scientific">Ruegeria haliotis</name>
    <dbReference type="NCBI Taxonomy" id="2747601"/>
    <lineage>
        <taxon>Bacteria</taxon>
        <taxon>Pseudomonadati</taxon>
        <taxon>Pseudomonadota</taxon>
        <taxon>Alphaproteobacteria</taxon>
        <taxon>Rhodobacterales</taxon>
        <taxon>Roseobacteraceae</taxon>
        <taxon>Ruegeria</taxon>
    </lineage>
</organism>
<comment type="caution">
    <text evidence="1">The sequence shown here is derived from an EMBL/GenBank/DDBJ whole genome shotgun (WGS) entry which is preliminary data.</text>
</comment>
<dbReference type="Gene3D" id="3.30.70.1520">
    <property type="entry name" value="Heterotetrameric sarcosine oxidase"/>
    <property type="match status" value="1"/>
</dbReference>
<sequence length="187" mass="19777">MHKLKPITPLGGATRRQDTIGAVTITEVVDQALASVAARNGQAKAVQRALTDQIGLTLPDVGKAADAAPFATFWMGTEQWMVTAPYDSHELLAAELKQIVGDSASVVEQTDGWCRFDVAGAAVCDLFERMSNAPVRSMATGEAIRTTAEHLGVFLWRLADDRIAILGPRSSAGSLHHGLLAAAKSVA</sequence>
<reference evidence="1 2" key="1">
    <citation type="submission" date="2020-06" db="EMBL/GenBank/DDBJ databases">
        <authorList>
            <person name="Cao W.R."/>
        </authorList>
    </citation>
    <scope>NUCLEOTIDE SEQUENCE [LARGE SCALE GENOMIC DNA]</scope>
    <source>
        <strain evidence="1 2">B1Z28</strain>
    </source>
</reference>
<dbReference type="Gene3D" id="3.30.1360.120">
    <property type="entry name" value="Probable tRNA modification gtpase trme, domain 1"/>
    <property type="match status" value="1"/>
</dbReference>
<dbReference type="EMBL" id="JABXWT010000001">
    <property type="protein sequence ID" value="NVO54195.1"/>
    <property type="molecule type" value="Genomic_DNA"/>
</dbReference>
<dbReference type="Proteomes" id="UP000630805">
    <property type="component" value="Unassembled WGS sequence"/>
</dbReference>
<dbReference type="RefSeq" id="WP_176861152.1">
    <property type="nucleotide sequence ID" value="NZ_JABXWT010000001.1"/>
</dbReference>
<evidence type="ECO:0000313" key="2">
    <source>
        <dbReference type="Proteomes" id="UP000630805"/>
    </source>
</evidence>
<accession>A0ABX2PJA2</accession>
<keyword evidence="2" id="KW-1185">Reference proteome</keyword>
<dbReference type="InterPro" id="IPR027266">
    <property type="entry name" value="TrmE/GcvT-like"/>
</dbReference>